<organism evidence="11">
    <name type="scientific">Hydatigena taeniaeformis</name>
    <name type="common">Feline tapeworm</name>
    <name type="synonym">Taenia taeniaeformis</name>
    <dbReference type="NCBI Taxonomy" id="6205"/>
    <lineage>
        <taxon>Eukaryota</taxon>
        <taxon>Metazoa</taxon>
        <taxon>Spiralia</taxon>
        <taxon>Lophotrochozoa</taxon>
        <taxon>Platyhelminthes</taxon>
        <taxon>Cestoda</taxon>
        <taxon>Eucestoda</taxon>
        <taxon>Cyclophyllidea</taxon>
        <taxon>Taeniidae</taxon>
        <taxon>Hydatigera</taxon>
    </lineage>
</organism>
<dbReference type="InterPro" id="IPR050394">
    <property type="entry name" value="Homeobox_NK-like"/>
</dbReference>
<keyword evidence="4 5" id="KW-0539">Nucleus</keyword>
<dbReference type="InterPro" id="IPR009057">
    <property type="entry name" value="Homeodomain-like_sf"/>
</dbReference>
<dbReference type="Proteomes" id="UP000274429">
    <property type="component" value="Unassembled WGS sequence"/>
</dbReference>
<dbReference type="SMART" id="SM00389">
    <property type="entry name" value="HOX"/>
    <property type="match status" value="1"/>
</dbReference>
<dbReference type="InterPro" id="IPR017970">
    <property type="entry name" value="Homeobox_CS"/>
</dbReference>
<name>A0A0R3WWQ7_HYDTA</name>
<dbReference type="GO" id="GO:0000981">
    <property type="term" value="F:DNA-binding transcription factor activity, RNA polymerase II-specific"/>
    <property type="evidence" value="ECO:0007669"/>
    <property type="project" value="InterPro"/>
</dbReference>
<dbReference type="InterPro" id="IPR000047">
    <property type="entry name" value="HTH_motif"/>
</dbReference>
<evidence type="ECO:0000256" key="2">
    <source>
        <dbReference type="ARBA" id="ARBA00023125"/>
    </source>
</evidence>
<dbReference type="InterPro" id="IPR001356">
    <property type="entry name" value="HD"/>
</dbReference>
<dbReference type="PRINTS" id="PR00031">
    <property type="entry name" value="HTHREPRESSR"/>
</dbReference>
<keyword evidence="10" id="KW-1185">Reference proteome</keyword>
<proteinExistence type="predicted"/>
<evidence type="ECO:0000256" key="5">
    <source>
        <dbReference type="PROSITE-ProRule" id="PRU00108"/>
    </source>
</evidence>
<comment type="subcellular location">
    <subcellularLocation>
        <location evidence="1 5 6">Nucleus</location>
    </subcellularLocation>
</comment>
<keyword evidence="3 5" id="KW-0371">Homeobox</keyword>
<dbReference type="SUPFAM" id="SSF46689">
    <property type="entry name" value="Homeodomain-like"/>
    <property type="match status" value="1"/>
</dbReference>
<dbReference type="PROSITE" id="PS50071">
    <property type="entry name" value="HOMEOBOX_2"/>
    <property type="match status" value="1"/>
</dbReference>
<reference evidence="9 10" key="2">
    <citation type="submission" date="2018-11" db="EMBL/GenBank/DDBJ databases">
        <authorList>
            <consortium name="Pathogen Informatics"/>
        </authorList>
    </citation>
    <scope>NUCLEOTIDE SEQUENCE [LARGE SCALE GENOMIC DNA]</scope>
</reference>
<dbReference type="STRING" id="6205.A0A0R3WWQ7"/>
<dbReference type="WBParaSite" id="TTAC_0000519701-mRNA-1">
    <property type="protein sequence ID" value="TTAC_0000519701-mRNA-1"/>
    <property type="gene ID" value="TTAC_0000519701"/>
</dbReference>
<dbReference type="Pfam" id="PF00046">
    <property type="entry name" value="Homeodomain"/>
    <property type="match status" value="1"/>
</dbReference>
<dbReference type="PRINTS" id="PR00024">
    <property type="entry name" value="HOMEOBOX"/>
</dbReference>
<dbReference type="GO" id="GO:0030154">
    <property type="term" value="P:cell differentiation"/>
    <property type="evidence" value="ECO:0007669"/>
    <property type="project" value="TreeGrafter"/>
</dbReference>
<dbReference type="Gene3D" id="1.10.10.60">
    <property type="entry name" value="Homeodomain-like"/>
    <property type="match status" value="1"/>
</dbReference>
<dbReference type="GO" id="GO:0005634">
    <property type="term" value="C:nucleus"/>
    <property type="evidence" value="ECO:0007669"/>
    <property type="project" value="UniProtKB-SubCell"/>
</dbReference>
<dbReference type="EMBL" id="UYWX01006498">
    <property type="protein sequence ID" value="VDM26416.1"/>
    <property type="molecule type" value="Genomic_DNA"/>
</dbReference>
<dbReference type="CDD" id="cd00086">
    <property type="entry name" value="homeodomain"/>
    <property type="match status" value="1"/>
</dbReference>
<evidence type="ECO:0000256" key="3">
    <source>
        <dbReference type="ARBA" id="ARBA00023155"/>
    </source>
</evidence>
<evidence type="ECO:0000313" key="10">
    <source>
        <dbReference type="Proteomes" id="UP000274429"/>
    </source>
</evidence>
<evidence type="ECO:0000256" key="1">
    <source>
        <dbReference type="ARBA" id="ARBA00004123"/>
    </source>
</evidence>
<reference evidence="11" key="1">
    <citation type="submission" date="2017-02" db="UniProtKB">
        <authorList>
            <consortium name="WormBaseParasite"/>
        </authorList>
    </citation>
    <scope>IDENTIFICATION</scope>
</reference>
<dbReference type="AlphaFoldDB" id="A0A0R3WWQ7"/>
<accession>A0A0R3WWQ7</accession>
<feature type="DNA-binding region" description="Homeobox" evidence="5">
    <location>
        <begin position="76"/>
        <end position="135"/>
    </location>
</feature>
<feature type="domain" description="Homeobox" evidence="8">
    <location>
        <begin position="74"/>
        <end position="134"/>
    </location>
</feature>
<sequence>MLSTETRVQQTPWTQSFPSQVADQPSLTKLFHRPHDLHSALPSPCLLADSSSASSSPSADPRHLEMLMMMTHFQNSSKRRVLFNKSQIAHLEKRFRKQHYLTAQERAELAHSIGLTPTQVKIWFQNHRYKMKRSTSDGTDSASVVGTSSNCVHVPPEVSRHWANNNASSLDVSLRREGSPAALWTVPDGQTLQQQSLAQLQASSMPLPAPQTWTEERRLRRRHVGAE</sequence>
<protein>
    <submittedName>
        <fullName evidence="11">Homeobox domain-containing protein</fullName>
    </submittedName>
</protein>
<dbReference type="PANTHER" id="PTHR24340">
    <property type="entry name" value="HOMEOBOX PROTEIN NKX"/>
    <property type="match status" value="1"/>
</dbReference>
<evidence type="ECO:0000256" key="7">
    <source>
        <dbReference type="SAM" id="MobiDB-lite"/>
    </source>
</evidence>
<evidence type="ECO:0000256" key="6">
    <source>
        <dbReference type="RuleBase" id="RU000682"/>
    </source>
</evidence>
<evidence type="ECO:0000259" key="8">
    <source>
        <dbReference type="PROSITE" id="PS50071"/>
    </source>
</evidence>
<evidence type="ECO:0000313" key="11">
    <source>
        <dbReference type="WBParaSite" id="TTAC_0000519701-mRNA-1"/>
    </source>
</evidence>
<dbReference type="InterPro" id="IPR020479">
    <property type="entry name" value="HD_metazoa"/>
</dbReference>
<dbReference type="GO" id="GO:0000978">
    <property type="term" value="F:RNA polymerase II cis-regulatory region sequence-specific DNA binding"/>
    <property type="evidence" value="ECO:0007669"/>
    <property type="project" value="TreeGrafter"/>
</dbReference>
<feature type="region of interest" description="Disordered" evidence="7">
    <location>
        <begin position="1"/>
        <end position="20"/>
    </location>
</feature>
<evidence type="ECO:0000313" key="9">
    <source>
        <dbReference type="EMBL" id="VDM26416.1"/>
    </source>
</evidence>
<evidence type="ECO:0000256" key="4">
    <source>
        <dbReference type="ARBA" id="ARBA00023242"/>
    </source>
</evidence>
<keyword evidence="2 5" id="KW-0238">DNA-binding</keyword>
<dbReference type="PROSITE" id="PS00027">
    <property type="entry name" value="HOMEOBOX_1"/>
    <property type="match status" value="1"/>
</dbReference>
<gene>
    <name evidence="9" type="ORF">TTAC_LOCUS5182</name>
</gene>
<dbReference type="OrthoDB" id="3137333at2759"/>